<feature type="active site" description="Nucleophile" evidence="9">
    <location>
        <position position="268"/>
    </location>
</feature>
<dbReference type="SMART" id="SM00984">
    <property type="entry name" value="UDPG_MGDP_dh_C"/>
    <property type="match status" value="1"/>
</dbReference>
<dbReference type="PIRSF" id="PIRSF000124">
    <property type="entry name" value="UDPglc_GDPman_dh"/>
    <property type="match status" value="1"/>
</dbReference>
<dbReference type="GO" id="GO:0006065">
    <property type="term" value="P:UDP-glucuronate biosynthetic process"/>
    <property type="evidence" value="ECO:0007669"/>
    <property type="project" value="UniProtKB-UniPathway"/>
</dbReference>
<gene>
    <name evidence="13" type="primary">udg-A</name>
    <name evidence="13" type="ordered locus">SNE_A01430</name>
</gene>
<feature type="binding site" evidence="10">
    <location>
        <position position="265"/>
    </location>
    <ligand>
        <name>substrate</name>
    </ligand>
</feature>
<evidence type="ECO:0000256" key="11">
    <source>
        <dbReference type="PIRSR" id="PIRSR500134-3"/>
    </source>
</evidence>
<dbReference type="PIRSF" id="PIRSF500134">
    <property type="entry name" value="UDPglc_DH_bac"/>
    <property type="match status" value="1"/>
</dbReference>
<evidence type="ECO:0000256" key="8">
    <source>
        <dbReference type="PIRNR" id="PIRNR000124"/>
    </source>
</evidence>
<evidence type="ECO:0000256" key="1">
    <source>
        <dbReference type="ARBA" id="ARBA00004701"/>
    </source>
</evidence>
<keyword evidence="5 8" id="KW-0560">Oxidoreductase</keyword>
<dbReference type="InterPro" id="IPR017476">
    <property type="entry name" value="UDP-Glc/GDP-Man"/>
</dbReference>
<dbReference type="InterPro" id="IPR036220">
    <property type="entry name" value="UDP-Glc/GDP-Man_DH_C_sf"/>
</dbReference>
<comment type="similarity">
    <text evidence="2 8">Belongs to the UDP-glucose/GDP-mannose dehydrogenase family.</text>
</comment>
<keyword evidence="6 8" id="KW-0520">NAD</keyword>
<dbReference type="GO" id="GO:0003979">
    <property type="term" value="F:UDP-glucose 6-dehydrogenase activity"/>
    <property type="evidence" value="ECO:0007669"/>
    <property type="project" value="UniProtKB-EC"/>
</dbReference>
<sequence>MKLSVVGLGKLGSPLAVLLATKGHEVKGADFNNEIVKKLNARQAPFHEEGLQELLECETLKFEATTDCEHAIQDTDATFIIVPTPSDEKGLFTNRYILQALESVGKVIQKKEGYHLVVITSTVMPGSTMGEIRETLEKASARTLGNELGLCYNPEFIALGSVVRDMLYPDMVLIGESDQKAGNFLQSIYESFCDNTPPIQRMNCVNAELTKLSLNTYVTTKISYANMLGAVCEALPDSDVNVVTRAIGLDSRIGRKYLKAAVAFGGPCFPRDNVAFRAMAEDLEVPVDLAKATQQVNDFQPQRLQALIQKLNRGKKIGILGLSYKPGTYVVEESPGIKMANQLVKEGYQVSVFDPMALGEAENILDERVRLTSSIEACLKESNIALIMTNWPEFSEGITPKLAEETACQLIIDCWRTLDQKKFSKDCKVVYLGQGLASAEKKLDELATVH</sequence>
<evidence type="ECO:0000256" key="5">
    <source>
        <dbReference type="ARBA" id="ARBA00023002"/>
    </source>
</evidence>
<reference key="1">
    <citation type="journal article" date="2011" name="Mol. Biol. Evol.">
        <title>Unity in variety -- the pan-genome of the Chlamydiae.</title>
        <authorList>
            <person name="Collingro A."/>
            <person name="Tischler P."/>
            <person name="Weinmaier T."/>
            <person name="Penz T."/>
            <person name="Heinz E."/>
            <person name="Brunham R.C."/>
            <person name="Read T.D."/>
            <person name="Bavoil P.M."/>
            <person name="Sachse K."/>
            <person name="Kahane S."/>
            <person name="Friedman M.G."/>
            <person name="Rattei T."/>
            <person name="Myers G.S.A."/>
            <person name="Horn M."/>
        </authorList>
    </citation>
    <scope>NUCLEOTIDE SEQUENCE</scope>
    <source>
        <strain>Z</strain>
    </source>
</reference>
<dbReference type="InterPro" id="IPR036291">
    <property type="entry name" value="NAD(P)-bd_dom_sf"/>
</dbReference>
<dbReference type="GO" id="GO:0000271">
    <property type="term" value="P:polysaccharide biosynthetic process"/>
    <property type="evidence" value="ECO:0007669"/>
    <property type="project" value="InterPro"/>
</dbReference>
<evidence type="ECO:0000256" key="3">
    <source>
        <dbReference type="ARBA" id="ARBA00012954"/>
    </source>
</evidence>
<dbReference type="PANTHER" id="PTHR43750">
    <property type="entry name" value="UDP-GLUCOSE 6-DEHYDROGENASE TUAD"/>
    <property type="match status" value="1"/>
</dbReference>
<dbReference type="HOGENOM" id="CLU_023810_1_1_0"/>
<feature type="binding site" evidence="11">
    <location>
        <position position="84"/>
    </location>
    <ligand>
        <name>NAD(+)</name>
        <dbReference type="ChEBI" id="CHEBI:57540"/>
    </ligand>
</feature>
<dbReference type="InterPro" id="IPR028357">
    <property type="entry name" value="UDPglc_DH_bac"/>
</dbReference>
<accession>F8L4L4</accession>
<evidence type="ECO:0000259" key="12">
    <source>
        <dbReference type="SMART" id="SM00984"/>
    </source>
</evidence>
<evidence type="ECO:0000256" key="6">
    <source>
        <dbReference type="ARBA" id="ARBA00023027"/>
    </source>
</evidence>
<keyword evidence="14" id="KW-1185">Reference proteome</keyword>
<organism evidence="13 14">
    <name type="scientific">Simkania negevensis (strain ATCC VR-1471 / DSM 27360 / Z)</name>
    <dbReference type="NCBI Taxonomy" id="331113"/>
    <lineage>
        <taxon>Bacteria</taxon>
        <taxon>Pseudomonadati</taxon>
        <taxon>Chlamydiota</taxon>
        <taxon>Chlamydiia</taxon>
        <taxon>Parachlamydiales</taxon>
        <taxon>Simkaniaceae</taxon>
        <taxon>Simkania</taxon>
    </lineage>
</organism>
<feature type="binding site" evidence="10">
    <location>
        <position position="325"/>
    </location>
    <ligand>
        <name>substrate</name>
    </ligand>
</feature>
<dbReference type="InterPro" id="IPR014026">
    <property type="entry name" value="UDP-Glc/GDP-Man_DH_dimer"/>
</dbReference>
<feature type="binding site" evidence="11">
    <location>
        <position position="122"/>
    </location>
    <ligand>
        <name>NAD(+)</name>
        <dbReference type="ChEBI" id="CHEBI:57540"/>
    </ligand>
</feature>
<comment type="catalytic activity">
    <reaction evidence="7 8">
        <text>UDP-alpha-D-glucose + 2 NAD(+) + H2O = UDP-alpha-D-glucuronate + 2 NADH + 3 H(+)</text>
        <dbReference type="Rhea" id="RHEA:23596"/>
        <dbReference type="ChEBI" id="CHEBI:15377"/>
        <dbReference type="ChEBI" id="CHEBI:15378"/>
        <dbReference type="ChEBI" id="CHEBI:57540"/>
        <dbReference type="ChEBI" id="CHEBI:57945"/>
        <dbReference type="ChEBI" id="CHEBI:58052"/>
        <dbReference type="ChEBI" id="CHEBI:58885"/>
        <dbReference type="EC" id="1.1.1.22"/>
    </reaction>
</comment>
<feature type="binding site" evidence="10">
    <location>
        <position position="426"/>
    </location>
    <ligand>
        <name>substrate</name>
    </ligand>
</feature>
<evidence type="ECO:0000256" key="7">
    <source>
        <dbReference type="ARBA" id="ARBA00047473"/>
    </source>
</evidence>
<dbReference type="EMBL" id="FR872582">
    <property type="protein sequence ID" value="CCB88020.1"/>
    <property type="molecule type" value="Genomic_DNA"/>
</dbReference>
<feature type="domain" description="UDP-glucose/GDP-mannose dehydrogenase C-terminal" evidence="12">
    <location>
        <begin position="318"/>
        <end position="420"/>
    </location>
</feature>
<dbReference type="SUPFAM" id="SSF48179">
    <property type="entry name" value="6-phosphogluconate dehydrogenase C-terminal domain-like"/>
    <property type="match status" value="1"/>
</dbReference>
<evidence type="ECO:0000256" key="9">
    <source>
        <dbReference type="PIRSR" id="PIRSR500134-1"/>
    </source>
</evidence>
<name>F8L4L4_SIMNZ</name>
<dbReference type="EC" id="1.1.1.22" evidence="3 8"/>
<dbReference type="UniPathway" id="UPA00038">
    <property type="reaction ID" value="UER00491"/>
</dbReference>
<evidence type="ECO:0000313" key="13">
    <source>
        <dbReference type="EMBL" id="CCB88020.1"/>
    </source>
</evidence>
<dbReference type="NCBIfam" id="TIGR03026">
    <property type="entry name" value="NDP-sugDHase"/>
    <property type="match status" value="1"/>
</dbReference>
<dbReference type="Pfam" id="PF03720">
    <property type="entry name" value="UDPG_MGDP_dh_C"/>
    <property type="match status" value="1"/>
</dbReference>
<dbReference type="Gene3D" id="3.40.50.720">
    <property type="entry name" value="NAD(P)-binding Rossmann-like Domain"/>
    <property type="match status" value="2"/>
</dbReference>
<comment type="pathway">
    <text evidence="1">Nucleotide-sugar biosynthesis; UDP-alpha-D-glucuronate biosynthesis; UDP-alpha-D-glucuronate from UDP-alpha-D-glucose: step 1/1.</text>
</comment>
<evidence type="ECO:0000256" key="10">
    <source>
        <dbReference type="PIRSR" id="PIRSR500134-2"/>
    </source>
</evidence>
<feature type="binding site" evidence="11">
    <location>
        <position position="30"/>
    </location>
    <ligand>
        <name>NAD(+)</name>
        <dbReference type="ChEBI" id="CHEBI:57540"/>
    </ligand>
</feature>
<dbReference type="KEGG" id="sng:SNE_A01430"/>
<evidence type="ECO:0000256" key="4">
    <source>
        <dbReference type="ARBA" id="ARBA00015132"/>
    </source>
</evidence>
<dbReference type="STRING" id="331113.SNE_A01430"/>
<dbReference type="OrthoDB" id="9803238at2"/>
<dbReference type="InterPro" id="IPR008927">
    <property type="entry name" value="6-PGluconate_DH-like_C_sf"/>
</dbReference>
<feature type="binding site" evidence="10">
    <location>
        <position position="211"/>
    </location>
    <ligand>
        <name>substrate</name>
    </ligand>
</feature>
<dbReference type="SUPFAM" id="SSF52413">
    <property type="entry name" value="UDP-glucose/GDP-mannose dehydrogenase C-terminal domain"/>
    <property type="match status" value="1"/>
</dbReference>
<dbReference type="Gene3D" id="1.20.5.100">
    <property type="entry name" value="Cytochrome c1, transmembrane anchor, C-terminal"/>
    <property type="match status" value="1"/>
</dbReference>
<dbReference type="InterPro" id="IPR014027">
    <property type="entry name" value="UDP-Glc/GDP-Man_DH_C"/>
</dbReference>
<dbReference type="Pfam" id="PF03721">
    <property type="entry name" value="UDPG_MGDP_dh_N"/>
    <property type="match status" value="1"/>
</dbReference>
<dbReference type="AlphaFoldDB" id="F8L4L4"/>
<dbReference type="eggNOG" id="COG1004">
    <property type="taxonomic scope" value="Bacteria"/>
</dbReference>
<dbReference type="PANTHER" id="PTHR43750:SF3">
    <property type="entry name" value="UDP-GLUCOSE 6-DEHYDROGENASE TUAD"/>
    <property type="match status" value="1"/>
</dbReference>
<dbReference type="GO" id="GO:0051287">
    <property type="term" value="F:NAD binding"/>
    <property type="evidence" value="ECO:0007669"/>
    <property type="project" value="InterPro"/>
</dbReference>
<proteinExistence type="inferred from homology"/>
<evidence type="ECO:0000256" key="2">
    <source>
        <dbReference type="ARBA" id="ARBA00006601"/>
    </source>
</evidence>
<evidence type="ECO:0000313" key="14">
    <source>
        <dbReference type="Proteomes" id="UP000000496"/>
    </source>
</evidence>
<dbReference type="RefSeq" id="WP_013942487.1">
    <property type="nucleotide sequence ID" value="NC_015713.1"/>
</dbReference>
<dbReference type="Pfam" id="PF00984">
    <property type="entry name" value="UDPG_MGDP_dh"/>
    <property type="match status" value="1"/>
</dbReference>
<dbReference type="SUPFAM" id="SSF51735">
    <property type="entry name" value="NAD(P)-binding Rossmann-fold domains"/>
    <property type="match status" value="1"/>
</dbReference>
<dbReference type="Proteomes" id="UP000000496">
    <property type="component" value="Chromosome gsn.131"/>
</dbReference>
<dbReference type="InterPro" id="IPR001732">
    <property type="entry name" value="UDP-Glc/GDP-Man_DH_N"/>
</dbReference>
<protein>
    <recommendedName>
        <fullName evidence="4 8">UDP-glucose 6-dehydrogenase</fullName>
        <ecNumber evidence="3 8">1.1.1.22</ecNumber>
    </recommendedName>
</protein>
<reference evidence="13 14" key="2">
    <citation type="journal article" date="2011" name="Mol. Biol. Evol.">
        <title>Unity in variety--the pan-genome of the Chlamydiae.</title>
        <authorList>
            <person name="Collingro A."/>
            <person name="Tischler P."/>
            <person name="Weinmaier T."/>
            <person name="Penz T."/>
            <person name="Heinz E."/>
            <person name="Brunham R.C."/>
            <person name="Read T.D."/>
            <person name="Bavoil P.M."/>
            <person name="Sachse K."/>
            <person name="Kahane S."/>
            <person name="Friedman M.G."/>
            <person name="Rattei T."/>
            <person name="Myers G.S."/>
            <person name="Horn M."/>
        </authorList>
    </citation>
    <scope>NUCLEOTIDE SEQUENCE [LARGE SCALE GENOMIC DNA]</scope>
    <source>
        <strain evidence="14">ATCC VR-1471 / Z</strain>
    </source>
</reference>